<dbReference type="InterPro" id="IPR042511">
    <property type="entry name" value="Sld3"/>
</dbReference>
<feature type="region of interest" description="Disordered" evidence="1">
    <location>
        <begin position="690"/>
        <end position="719"/>
    </location>
</feature>
<feature type="region of interest" description="Disordered" evidence="1">
    <location>
        <begin position="515"/>
        <end position="588"/>
    </location>
</feature>
<dbReference type="InterPro" id="IPR013948">
    <property type="entry name" value="DNA_replication_reg_Sld3_C"/>
</dbReference>
<feature type="compositionally biased region" description="Basic and acidic residues" evidence="1">
    <location>
        <begin position="460"/>
        <end position="471"/>
    </location>
</feature>
<keyword evidence="4" id="KW-1185">Reference proteome</keyword>
<evidence type="ECO:0000313" key="4">
    <source>
        <dbReference type="Proteomes" id="UP001161017"/>
    </source>
</evidence>
<feature type="compositionally biased region" description="Polar residues" evidence="1">
    <location>
        <begin position="573"/>
        <end position="582"/>
    </location>
</feature>
<evidence type="ECO:0000256" key="1">
    <source>
        <dbReference type="SAM" id="MobiDB-lite"/>
    </source>
</evidence>
<feature type="domain" description="DNA replication regulator Sld3 C-terminal" evidence="2">
    <location>
        <begin position="238"/>
        <end position="759"/>
    </location>
</feature>
<reference evidence="3" key="1">
    <citation type="journal article" date="2023" name="Genome Biol. Evol.">
        <title>First Whole Genome Sequence and Flow Cytometry Genome Size Data for the Lichen-Forming Fungus Ramalina farinacea (Ascomycota).</title>
        <authorList>
            <person name="Llewellyn T."/>
            <person name="Mian S."/>
            <person name="Hill R."/>
            <person name="Leitch I.J."/>
            <person name="Gaya E."/>
        </authorList>
    </citation>
    <scope>NUCLEOTIDE SEQUENCE</scope>
    <source>
        <strain evidence="3">LIQ254RAFAR</strain>
    </source>
</reference>
<dbReference type="PANTHER" id="PTHR28067">
    <property type="entry name" value="DNA REPLICATION REGULATOR SLD3"/>
    <property type="match status" value="1"/>
</dbReference>
<dbReference type="EMBL" id="JAPUFD010000012">
    <property type="protein sequence ID" value="MDI1490623.1"/>
    <property type="molecule type" value="Genomic_DNA"/>
</dbReference>
<dbReference type="Pfam" id="PF08639">
    <property type="entry name" value="Sld3_STD"/>
    <property type="match status" value="1"/>
</dbReference>
<dbReference type="PANTHER" id="PTHR28067:SF1">
    <property type="entry name" value="DNA REPLICATION REGULATOR SLD3"/>
    <property type="match status" value="1"/>
</dbReference>
<evidence type="ECO:0000259" key="2">
    <source>
        <dbReference type="Pfam" id="PF08639"/>
    </source>
</evidence>
<organism evidence="3 4">
    <name type="scientific">Ramalina farinacea</name>
    <dbReference type="NCBI Taxonomy" id="258253"/>
    <lineage>
        <taxon>Eukaryota</taxon>
        <taxon>Fungi</taxon>
        <taxon>Dikarya</taxon>
        <taxon>Ascomycota</taxon>
        <taxon>Pezizomycotina</taxon>
        <taxon>Lecanoromycetes</taxon>
        <taxon>OSLEUM clade</taxon>
        <taxon>Lecanoromycetidae</taxon>
        <taxon>Lecanorales</taxon>
        <taxon>Lecanorineae</taxon>
        <taxon>Ramalinaceae</taxon>
        <taxon>Ramalina</taxon>
    </lineage>
</organism>
<feature type="region of interest" description="Disordered" evidence="1">
    <location>
        <begin position="752"/>
        <end position="779"/>
    </location>
</feature>
<protein>
    <recommendedName>
        <fullName evidence="2">DNA replication regulator Sld3 C-terminal domain-containing protein</fullName>
    </recommendedName>
</protein>
<feature type="compositionally biased region" description="Basic and acidic residues" evidence="1">
    <location>
        <begin position="555"/>
        <end position="566"/>
    </location>
</feature>
<evidence type="ECO:0000313" key="3">
    <source>
        <dbReference type="EMBL" id="MDI1490623.1"/>
    </source>
</evidence>
<dbReference type="Gene3D" id="1.20.58.2130">
    <property type="match status" value="1"/>
</dbReference>
<feature type="region of interest" description="Disordered" evidence="1">
    <location>
        <begin position="460"/>
        <end position="485"/>
    </location>
</feature>
<accession>A0AA43TWM0</accession>
<feature type="compositionally biased region" description="Polar residues" evidence="1">
    <location>
        <begin position="531"/>
        <end position="548"/>
    </location>
</feature>
<proteinExistence type="predicted"/>
<dbReference type="GO" id="GO:0031261">
    <property type="term" value="C:DNA replication preinitiation complex"/>
    <property type="evidence" value="ECO:0007669"/>
    <property type="project" value="TreeGrafter"/>
</dbReference>
<name>A0AA43TWM0_9LECA</name>
<dbReference type="Proteomes" id="UP001161017">
    <property type="component" value="Unassembled WGS sequence"/>
</dbReference>
<dbReference type="GO" id="GO:0006270">
    <property type="term" value="P:DNA replication initiation"/>
    <property type="evidence" value="ECO:0007669"/>
    <property type="project" value="InterPro"/>
</dbReference>
<sequence>MMMADPHHQSIWHLCRHYPWSGQENASAMEIDDIAVNDNASPVFIPELLLPRASLPFRFLDIPYGDGEVDGSLLFFGKLPTLAALDGQDDHSTSIFIVRSAANGRFFAIERVNGTLYALSRLASVVTLELLRSLKTPSAVSNKPDLPSSHANAVGAELKWWQAPSILNSADLRQVDGSSTLAAPEERASFSLDVGMISTYRNTCQPATTVSNGRAPTDQNGSFVEPNPENFQDIESVLENIKVQYQEALYASKASLAYFAKGPLSKARAFFQQPEAPSPDYSQIVAFIRPMILTLPLMDKKYRETVPTSIKELPFDLASDEDGASLLASMFKRRKKNSARIGKNGLYAGEEVNVARWWMRKDLFDVACDVPEAREDYVRNTLLEQRSRETQLQVILVLETLALESTASKTPNPTGVVDEEEISTQVGDQMGGKVKKVQNLDKLLDLLIDRLSIWQSMVTEDAKTSKDENKSLQHRQSPAKPRPKTNQLHQFCVDVVIPFYGARLPGKSALICQKLGGPKDPSPKRPKLIKSASTNANSVRPGSSTSHSQLRRPRQTLERVLTDQRPGHGKQMPSLSRSTTEPSLPRLKRETSEALLSTIPLNRVQMPKGFSQREVDLHANSQAAEAKRSKKAKVDEELQSAIAALKKPNARMAVKELVDAADERATTHRSKKPRHPRHLPAQAMQVMATPRRDRQGRSLAGLPRPAQAVTSDLENAPPSSICKIPCSTAKVSASPLPASRASRTMVRKAQCDVEQTPTRGPFKFSNRPESVPEISTSTSQFARPTLDAMVEQVERKAQVMDAHPSAMPTTLYMTPVKLDRQSRLLGTTRGPEHEVTTTPVKATPEKEASLPPEPMGPIRAIQGAGAQEALCENDDDEVELL</sequence>
<gene>
    <name evidence="3" type="ORF">OHK93_001827</name>
</gene>
<comment type="caution">
    <text evidence="3">The sequence shown here is derived from an EMBL/GenBank/DDBJ whole genome shotgun (WGS) entry which is preliminary data.</text>
</comment>
<feature type="region of interest" description="Disordered" evidence="1">
    <location>
        <begin position="826"/>
        <end position="859"/>
    </location>
</feature>
<dbReference type="AlphaFoldDB" id="A0AA43TWM0"/>